<evidence type="ECO:0000313" key="1">
    <source>
        <dbReference type="EMBL" id="KAJ2985932.1"/>
    </source>
</evidence>
<protein>
    <submittedName>
        <fullName evidence="1">Uncharacterized protein</fullName>
    </submittedName>
</protein>
<dbReference type="EMBL" id="JANSHE010003478">
    <property type="protein sequence ID" value="KAJ2985932.1"/>
    <property type="molecule type" value="Genomic_DNA"/>
</dbReference>
<accession>A0ACC1P2C2</accession>
<reference evidence="1" key="1">
    <citation type="submission" date="2022-08" db="EMBL/GenBank/DDBJ databases">
        <title>Genome Sequence of Pycnoporus sanguineus.</title>
        <authorList>
            <person name="Buettner E."/>
        </authorList>
    </citation>
    <scope>NUCLEOTIDE SEQUENCE</scope>
    <source>
        <strain evidence="1">CG-C14</strain>
    </source>
</reference>
<organism evidence="1 2">
    <name type="scientific">Trametes sanguinea</name>
    <dbReference type="NCBI Taxonomy" id="158606"/>
    <lineage>
        <taxon>Eukaryota</taxon>
        <taxon>Fungi</taxon>
        <taxon>Dikarya</taxon>
        <taxon>Basidiomycota</taxon>
        <taxon>Agaricomycotina</taxon>
        <taxon>Agaricomycetes</taxon>
        <taxon>Polyporales</taxon>
        <taxon>Polyporaceae</taxon>
        <taxon>Trametes</taxon>
    </lineage>
</organism>
<gene>
    <name evidence="1" type="ORF">NUW54_g9975</name>
</gene>
<evidence type="ECO:0000313" key="2">
    <source>
        <dbReference type="Proteomes" id="UP001144978"/>
    </source>
</evidence>
<keyword evidence="2" id="KW-1185">Reference proteome</keyword>
<sequence length="287" mass="32951">MEENDTERLRDDGTRTREAANKERRKAGRIPKRTERNREKQPSEEHRAGSPRTALSAATTRYDESPMDVDVQYKRRTKKNHGVVTAWFSSEQAGPLNALPPPESCQNLTVGDIFRHVDIGTYPWMHTMWIWLAGPDGKPRWMSVSPGYKREDGRRLLLTATKKEPSWVGEDHYRRMTREAQKKADGNSRQKTGNVRMSLIPLLCILGYSITQRYWHKSLIDTSAEADKQKRGFAYAATTALKPHRTTHLEFYVPLPQDYDKYLPTILRDFGGESGKGMDKTFSQSGH</sequence>
<proteinExistence type="predicted"/>
<comment type="caution">
    <text evidence="1">The sequence shown here is derived from an EMBL/GenBank/DDBJ whole genome shotgun (WGS) entry which is preliminary data.</text>
</comment>
<name>A0ACC1P2C2_9APHY</name>
<dbReference type="Proteomes" id="UP001144978">
    <property type="component" value="Unassembled WGS sequence"/>
</dbReference>